<gene>
    <name evidence="2" type="primary">HaOG209514</name>
    <name evidence="2" type="ORF">B5X24_HaOG209514</name>
</gene>
<protein>
    <recommendedName>
        <fullName evidence="1">Reverse transcriptase domain-containing protein</fullName>
    </recommendedName>
</protein>
<dbReference type="AlphaFoldDB" id="A0A2W1BGS2"/>
<keyword evidence="3" id="KW-1185">Reference proteome</keyword>
<dbReference type="SUPFAM" id="SSF56672">
    <property type="entry name" value="DNA/RNA polymerases"/>
    <property type="match status" value="1"/>
</dbReference>
<proteinExistence type="predicted"/>
<name>A0A2W1BGS2_HELAM</name>
<evidence type="ECO:0000313" key="3">
    <source>
        <dbReference type="Proteomes" id="UP000249218"/>
    </source>
</evidence>
<reference evidence="2 3" key="1">
    <citation type="journal article" date="2017" name="BMC Biol.">
        <title>Genomic innovations, transcriptional plasticity and gene loss underlying the evolution and divergence of two highly polyphagous and invasive Helicoverpa pest species.</title>
        <authorList>
            <person name="Pearce S.L."/>
            <person name="Clarke D.F."/>
            <person name="East P.D."/>
            <person name="Elfekih S."/>
            <person name="Gordon K.H."/>
            <person name="Jermiin L.S."/>
            <person name="McGaughran A."/>
            <person name="Oakeshott J.G."/>
            <person name="Papanikolaou A."/>
            <person name="Perera O.P."/>
            <person name="Rane R.V."/>
            <person name="Richards S."/>
            <person name="Tay W.T."/>
            <person name="Walsh T.K."/>
            <person name="Anderson A."/>
            <person name="Anderson C.J."/>
            <person name="Asgari S."/>
            <person name="Board P.G."/>
            <person name="Bretschneider A."/>
            <person name="Campbell P.M."/>
            <person name="Chertemps T."/>
            <person name="Christeller J.T."/>
            <person name="Coppin C.W."/>
            <person name="Downes S.J."/>
            <person name="Duan G."/>
            <person name="Farnsworth C.A."/>
            <person name="Good R.T."/>
            <person name="Han L.B."/>
            <person name="Han Y.C."/>
            <person name="Hatje K."/>
            <person name="Horne I."/>
            <person name="Huang Y.P."/>
            <person name="Hughes D.S."/>
            <person name="Jacquin-Joly E."/>
            <person name="James W."/>
            <person name="Jhangiani S."/>
            <person name="Kollmar M."/>
            <person name="Kuwar S.S."/>
            <person name="Li S."/>
            <person name="Liu N.Y."/>
            <person name="Maibeche M.T."/>
            <person name="Miller J.R."/>
            <person name="Montagne N."/>
            <person name="Perry T."/>
            <person name="Qu J."/>
            <person name="Song S.V."/>
            <person name="Sutton G.G."/>
            <person name="Vogel H."/>
            <person name="Walenz B.P."/>
            <person name="Xu W."/>
            <person name="Zhang H.J."/>
            <person name="Zou Z."/>
            <person name="Batterham P."/>
            <person name="Edwards O.R."/>
            <person name="Feyereisen R."/>
            <person name="Gibbs R.A."/>
            <person name="Heckel D.G."/>
            <person name="McGrath A."/>
            <person name="Robin C."/>
            <person name="Scherer S.E."/>
            <person name="Worley K.C."/>
            <person name="Wu Y.D."/>
        </authorList>
    </citation>
    <scope>NUCLEOTIDE SEQUENCE [LARGE SCALE GENOMIC DNA]</scope>
    <source>
        <strain evidence="2">Harm_GR_Male_#8</strain>
        <tissue evidence="2">Whole organism</tissue>
    </source>
</reference>
<dbReference type="PANTHER" id="PTHR19446">
    <property type="entry name" value="REVERSE TRANSCRIPTASES"/>
    <property type="match status" value="1"/>
</dbReference>
<dbReference type="Pfam" id="PF00078">
    <property type="entry name" value="RVT_1"/>
    <property type="match status" value="1"/>
</dbReference>
<accession>A0A2W1BGS2</accession>
<dbReference type="InterPro" id="IPR000477">
    <property type="entry name" value="RT_dom"/>
</dbReference>
<dbReference type="Proteomes" id="UP000249218">
    <property type="component" value="Unassembled WGS sequence"/>
</dbReference>
<dbReference type="EMBL" id="KZ150104">
    <property type="protein sequence ID" value="PZC73461.1"/>
    <property type="molecule type" value="Genomic_DNA"/>
</dbReference>
<feature type="domain" description="Reverse transcriptase" evidence="1">
    <location>
        <begin position="267"/>
        <end position="485"/>
    </location>
</feature>
<organism evidence="2 3">
    <name type="scientific">Helicoverpa armigera</name>
    <name type="common">Cotton bollworm</name>
    <name type="synonym">Heliothis armigera</name>
    <dbReference type="NCBI Taxonomy" id="29058"/>
    <lineage>
        <taxon>Eukaryota</taxon>
        <taxon>Metazoa</taxon>
        <taxon>Ecdysozoa</taxon>
        <taxon>Arthropoda</taxon>
        <taxon>Hexapoda</taxon>
        <taxon>Insecta</taxon>
        <taxon>Pterygota</taxon>
        <taxon>Neoptera</taxon>
        <taxon>Endopterygota</taxon>
        <taxon>Lepidoptera</taxon>
        <taxon>Glossata</taxon>
        <taxon>Ditrysia</taxon>
        <taxon>Noctuoidea</taxon>
        <taxon>Noctuidae</taxon>
        <taxon>Heliothinae</taxon>
        <taxon>Helicoverpa</taxon>
    </lineage>
</organism>
<sequence>MVGLNTANEKPNRKKRIVMKTNYEAVSSDLQKIEWENVTNKTDVNEALECFNSIVGSAIKTHTQYIKSSRSKYNLKPWITPGLIRCMRHKDNLHQQLKQNPNNEILKRSYTRYRNFFIDILRKVKENYKNKILEENKKNAKRLWNTIKDICEMPRRKSDSSDLLAGKGTPSESLNNCNLHFTTVGKNLANQILQRLSTSEDDLAANVNNNNSPTESMFMTPTDEFEVDSVIKQLKYDSAPGLDGIKPSLLKLISNTILEPLTYICNLSISTGVFPEYWKVALVSPIYKAGPRNSPDNYRPISLLCILSKVLEKIMNNRIVKYLESNSLLSERQYGFRRGKSTTDAVDLLTHITSKHTDTGKRCLGVFLDLAKAFDTISSRILLRKLELSGIRGKPLDWLQSYMSNRRQITRINDLVSDELEISYGVPQGSILGPTLFTVYMNDILNINIPNADLICYADDTVVLFHGKDWEDAYRKAEEGLNVPY</sequence>
<dbReference type="InterPro" id="IPR043502">
    <property type="entry name" value="DNA/RNA_pol_sf"/>
</dbReference>
<evidence type="ECO:0000313" key="2">
    <source>
        <dbReference type="EMBL" id="PZC73461.1"/>
    </source>
</evidence>
<evidence type="ECO:0000259" key="1">
    <source>
        <dbReference type="PROSITE" id="PS50878"/>
    </source>
</evidence>
<dbReference type="CDD" id="cd01650">
    <property type="entry name" value="RT_nLTR_like"/>
    <property type="match status" value="1"/>
</dbReference>
<dbReference type="OrthoDB" id="445826at2759"/>
<dbReference type="GO" id="GO:0071897">
    <property type="term" value="P:DNA biosynthetic process"/>
    <property type="evidence" value="ECO:0007669"/>
    <property type="project" value="UniProtKB-ARBA"/>
</dbReference>
<dbReference type="PROSITE" id="PS50878">
    <property type="entry name" value="RT_POL"/>
    <property type="match status" value="1"/>
</dbReference>